<evidence type="ECO:0000256" key="3">
    <source>
        <dbReference type="ARBA" id="ARBA00022490"/>
    </source>
</evidence>
<keyword evidence="3" id="KW-0963">Cytoplasm</keyword>
<feature type="domain" description="PDZ" evidence="19">
    <location>
        <begin position="591"/>
        <end position="679"/>
    </location>
</feature>
<dbReference type="Pfam" id="PF00595">
    <property type="entry name" value="PDZ"/>
    <property type="match status" value="1"/>
</dbReference>
<feature type="region of interest" description="Disordered" evidence="17">
    <location>
        <begin position="1217"/>
        <end position="1237"/>
    </location>
</feature>
<keyword evidence="10" id="KW-0206">Cytoskeleton</keyword>
<evidence type="ECO:0000256" key="5">
    <source>
        <dbReference type="ARBA" id="ARBA00022782"/>
    </source>
</evidence>
<dbReference type="GO" id="GO:0014069">
    <property type="term" value="C:postsynaptic density"/>
    <property type="evidence" value="ECO:0007669"/>
    <property type="project" value="TreeGrafter"/>
</dbReference>
<evidence type="ECO:0000256" key="13">
    <source>
        <dbReference type="ARBA" id="ARBA00076637"/>
    </source>
</evidence>
<evidence type="ECO:0000256" key="8">
    <source>
        <dbReference type="ARBA" id="ARBA00023054"/>
    </source>
</evidence>
<evidence type="ECO:0000256" key="11">
    <source>
        <dbReference type="ARBA" id="ARBA00034103"/>
    </source>
</evidence>
<proteinExistence type="predicted"/>
<feature type="compositionally biased region" description="Low complexity" evidence="17">
    <location>
        <begin position="1102"/>
        <end position="1121"/>
    </location>
</feature>
<dbReference type="GO" id="GO:0007015">
    <property type="term" value="P:actin filament organization"/>
    <property type="evidence" value="ECO:0007669"/>
    <property type="project" value="TreeGrafter"/>
</dbReference>
<evidence type="ECO:0000256" key="1">
    <source>
        <dbReference type="ARBA" id="ARBA00004245"/>
    </source>
</evidence>
<dbReference type="GO" id="GO:0019722">
    <property type="term" value="P:calcium-mediated signaling"/>
    <property type="evidence" value="ECO:0007669"/>
    <property type="project" value="TreeGrafter"/>
</dbReference>
<dbReference type="EMBL" id="OC856524">
    <property type="protein sequence ID" value="CAD7623880.1"/>
    <property type="molecule type" value="Genomic_DNA"/>
</dbReference>
<dbReference type="FunFam" id="2.30.42.10:FF:000010">
    <property type="entry name" value="Neurabin-1 isoform 1"/>
    <property type="match status" value="1"/>
</dbReference>
<gene>
    <name evidence="20" type="ORF">OSB1V03_LOCUS4327</name>
</gene>
<protein>
    <recommendedName>
        <fullName evidence="12">Neurabin-1</fullName>
    </recommendedName>
    <alternativeName>
        <fullName evidence="14">Neurabin-I</fullName>
    </alternativeName>
    <alternativeName>
        <fullName evidence="13">Neural tissue-specific F-actin-binding protein I</fullName>
    </alternativeName>
    <alternativeName>
        <fullName evidence="15">Protein phosphatase 1 regulatory subunit 9A</fullName>
    </alternativeName>
</protein>
<feature type="domain" description="SAM" evidence="18">
    <location>
        <begin position="1146"/>
        <end position="1209"/>
    </location>
</feature>
<keyword evidence="21" id="KW-1185">Reference proteome</keyword>
<evidence type="ECO:0000256" key="9">
    <source>
        <dbReference type="ARBA" id="ARBA00023203"/>
    </source>
</evidence>
<dbReference type="GO" id="GO:0030425">
    <property type="term" value="C:dendrite"/>
    <property type="evidence" value="ECO:0007669"/>
    <property type="project" value="TreeGrafter"/>
</dbReference>
<dbReference type="InterPro" id="IPR040645">
    <property type="entry name" value="Neurabin-1/2_PDZ"/>
</dbReference>
<dbReference type="SMART" id="SM00454">
    <property type="entry name" value="SAM"/>
    <property type="match status" value="1"/>
</dbReference>
<dbReference type="CDD" id="cd06790">
    <property type="entry name" value="PDZ_neurabin-like"/>
    <property type="match status" value="1"/>
</dbReference>
<dbReference type="Gene3D" id="2.30.42.10">
    <property type="match status" value="1"/>
</dbReference>
<evidence type="ECO:0000256" key="2">
    <source>
        <dbReference type="ARBA" id="ARBA00022473"/>
    </source>
</evidence>
<evidence type="ECO:0000256" key="4">
    <source>
        <dbReference type="ARBA" id="ARBA00022553"/>
    </source>
</evidence>
<keyword evidence="6" id="KW-0524">Neurogenesis</keyword>
<dbReference type="InterPro" id="IPR036034">
    <property type="entry name" value="PDZ_sf"/>
</dbReference>
<evidence type="ECO:0000256" key="6">
    <source>
        <dbReference type="ARBA" id="ARBA00022902"/>
    </source>
</evidence>
<dbReference type="EMBL" id="CAJPIZ010001949">
    <property type="protein sequence ID" value="CAG2104310.1"/>
    <property type="molecule type" value="Genomic_DNA"/>
</dbReference>
<dbReference type="InterPro" id="IPR013761">
    <property type="entry name" value="SAM/pointed_sf"/>
</dbReference>
<evidence type="ECO:0000256" key="16">
    <source>
        <dbReference type="SAM" id="Coils"/>
    </source>
</evidence>
<evidence type="ECO:0000259" key="19">
    <source>
        <dbReference type="PROSITE" id="PS50106"/>
    </source>
</evidence>
<dbReference type="PROSITE" id="PS50106">
    <property type="entry name" value="PDZ"/>
    <property type="match status" value="1"/>
</dbReference>
<dbReference type="Pfam" id="PF17817">
    <property type="entry name" value="PDZ_5"/>
    <property type="match status" value="1"/>
</dbReference>
<organism evidence="20">
    <name type="scientific">Medioppia subpectinata</name>
    <dbReference type="NCBI Taxonomy" id="1979941"/>
    <lineage>
        <taxon>Eukaryota</taxon>
        <taxon>Metazoa</taxon>
        <taxon>Ecdysozoa</taxon>
        <taxon>Arthropoda</taxon>
        <taxon>Chelicerata</taxon>
        <taxon>Arachnida</taxon>
        <taxon>Acari</taxon>
        <taxon>Acariformes</taxon>
        <taxon>Sarcoptiformes</taxon>
        <taxon>Oribatida</taxon>
        <taxon>Brachypylina</taxon>
        <taxon>Oppioidea</taxon>
        <taxon>Oppiidae</taxon>
        <taxon>Medioppia</taxon>
    </lineage>
</organism>
<feature type="coiled-coil region" evidence="16">
    <location>
        <begin position="802"/>
        <end position="850"/>
    </location>
</feature>
<dbReference type="GO" id="GO:0051015">
    <property type="term" value="F:actin filament binding"/>
    <property type="evidence" value="ECO:0007669"/>
    <property type="project" value="TreeGrafter"/>
</dbReference>
<evidence type="ECO:0000256" key="14">
    <source>
        <dbReference type="ARBA" id="ARBA00077125"/>
    </source>
</evidence>
<dbReference type="InterPro" id="IPR001478">
    <property type="entry name" value="PDZ"/>
</dbReference>
<accession>A0A7R9PXE6</accession>
<evidence type="ECO:0000313" key="20">
    <source>
        <dbReference type="EMBL" id="CAD7623880.1"/>
    </source>
</evidence>
<dbReference type="InterPro" id="IPR043446">
    <property type="entry name" value="Neurabin-like"/>
</dbReference>
<evidence type="ECO:0000256" key="17">
    <source>
        <dbReference type="SAM" id="MobiDB-lite"/>
    </source>
</evidence>
<feature type="compositionally biased region" description="Low complexity" evidence="17">
    <location>
        <begin position="1075"/>
        <end position="1090"/>
    </location>
</feature>
<dbReference type="SMART" id="SM00228">
    <property type="entry name" value="PDZ"/>
    <property type="match status" value="1"/>
</dbReference>
<feature type="region of interest" description="Disordered" evidence="17">
    <location>
        <begin position="989"/>
        <end position="1028"/>
    </location>
</feature>
<dbReference type="Gene3D" id="1.10.150.50">
    <property type="entry name" value="Transcription Factor, Ets-1"/>
    <property type="match status" value="1"/>
</dbReference>
<dbReference type="GO" id="GO:0005737">
    <property type="term" value="C:cytoplasm"/>
    <property type="evidence" value="ECO:0007669"/>
    <property type="project" value="TreeGrafter"/>
</dbReference>
<evidence type="ECO:0000259" key="18">
    <source>
        <dbReference type="PROSITE" id="PS50105"/>
    </source>
</evidence>
<keyword evidence="5" id="KW-0221">Differentiation</keyword>
<evidence type="ECO:0000256" key="10">
    <source>
        <dbReference type="ARBA" id="ARBA00023212"/>
    </source>
</evidence>
<keyword evidence="2" id="KW-0217">Developmental protein</keyword>
<keyword evidence="4" id="KW-0597">Phosphoprotein</keyword>
<dbReference type="GO" id="GO:0015629">
    <property type="term" value="C:actin cytoskeleton"/>
    <property type="evidence" value="ECO:0007669"/>
    <property type="project" value="TreeGrafter"/>
</dbReference>
<dbReference type="PROSITE" id="PS50105">
    <property type="entry name" value="SAM_DOMAIN"/>
    <property type="match status" value="1"/>
</dbReference>
<dbReference type="SUPFAM" id="SSF50156">
    <property type="entry name" value="PDZ domain-like"/>
    <property type="match status" value="1"/>
</dbReference>
<dbReference type="PANTHER" id="PTHR16154">
    <property type="entry name" value="NEURABIN"/>
    <property type="match status" value="1"/>
</dbReference>
<evidence type="ECO:0000256" key="7">
    <source>
        <dbReference type="ARBA" id="ARBA00023018"/>
    </source>
</evidence>
<keyword evidence="8 16" id="KW-0175">Coiled coil</keyword>
<dbReference type="SUPFAM" id="SSF47769">
    <property type="entry name" value="SAM/Pointed domain"/>
    <property type="match status" value="1"/>
</dbReference>
<dbReference type="Proteomes" id="UP000759131">
    <property type="component" value="Unassembled WGS sequence"/>
</dbReference>
<name>A0A7R9PXE6_9ACAR</name>
<keyword evidence="9" id="KW-0009">Actin-binding</keyword>
<dbReference type="GO" id="GO:0031175">
    <property type="term" value="P:neuron projection development"/>
    <property type="evidence" value="ECO:0007669"/>
    <property type="project" value="TreeGrafter"/>
</dbReference>
<reference evidence="20" key="1">
    <citation type="submission" date="2020-11" db="EMBL/GenBank/DDBJ databases">
        <authorList>
            <person name="Tran Van P."/>
        </authorList>
    </citation>
    <scope>NUCLEOTIDE SEQUENCE</scope>
</reference>
<dbReference type="OrthoDB" id="62701at2759"/>
<sequence length="1237" mass="138801">MSNVRAEILAASRSRTGWQDSRPLPADRRPIIDSLRLSFEDKTHLETRKETAINTSITSITTSNTAAIDCKNGRKLGSKTQVLNGNKEKLKNGDHIQKVSEESAKKNAINTSKSLVVTKKVESNTSCVTSVANKGVSPAIRRTESRVSRFNNAKAIFEKLQTNETKKSEANDMQMNDGLNGANDANTFHPNNDTIDEVIETLEDSCNQDVPTLPPKSSTEMYNNKKRIVAKTTYTNNDHNLSNNLQMGDESKDNSNGYRINDCIRRPLNLSRSVDQIEVCEDSPPVPLRRYSSIPSQQLVPDVVRSQDVENKRNTYPNISNSKATEKLSNLSAKEELIDKIVLEISDNQKEISTQIQTNYQSLPDLNSCDTSGIPDILDFDECFNDVEMMTEEEAQKLLSRKSWQDLFTDEQIQREMEGLLRPHNRETEPIGEQNCVEDLKQLESNGRMNGETPTVELIDNLITISNGGLDVDDMCGGEANAENDLTTIHSETSIILDDIEYHLLPDGHFYMEAPGLPDNSDDENEDCVSMLLCPVPPRKKTRVRFSSKPMKVYSTHSVEDYDRRNEDVDPVVASAEYELEKRIERMDVFPVELMKGPDGLGLSIIGMGVGADAGIEKLGIFVKTITESGAADRDKRIQVNDQIIEVDGNSLVGVTQAYAASVLRSTSGVVRFLIGRERDNINSEIAQLISQSLQSENCTDNGFEAQKDVLMSSSDSPTIEAKDDEEMNSSEFDSAFDSNFQNSESINETILSNISESKHFTSTEEMSEMGVLRNKLLESESKNCSLNDDLIKLKFKYDQKVSELQNQLEDALVQLKQNECQVNCSRKEVEQYTRLLDDMRTQFNALEKKYHKSKKVIKDLSHKELGIAAKPDDSLLLQLNQKREYVYITLVEALKERILVLERQLLEFQRSVGINTQMISETSLHQIISDVIIKTQAEEHVKQLSAQLLKQFSETTCEANASSVGFNENLNLSQTELLDSSAAKQKAGLASKGSLANRQPPSMRRHSSTGSVEVSSDGDSPRRQIVSYPKCETEIVVKSDPTSPAIDRHMYSTSNQFYLPIADKSDPQNNRRVSNTSSPSSYSSTSPNPSHCPPNPTQRMSAPVSPNSVHSSSSSASLNSPIHAIDDYENSPKIYRRNAHPIYEWSVEEVCQWLVALNLNSYINKFQENKISGPFLLHLDSTQLKSLGVTNSTDRSLLKKKIKEFKAEVERERKALEKEQKARERLMKKEDKFRKK</sequence>
<keyword evidence="7" id="KW-0770">Synapse</keyword>
<dbReference type="CDD" id="cd09512">
    <property type="entry name" value="SAM_Neurabin-like"/>
    <property type="match status" value="1"/>
</dbReference>
<feature type="region of interest" description="Disordered" evidence="17">
    <location>
        <begin position="1061"/>
        <end position="1124"/>
    </location>
</feature>
<dbReference type="InterPro" id="IPR001660">
    <property type="entry name" value="SAM"/>
</dbReference>
<evidence type="ECO:0000313" key="21">
    <source>
        <dbReference type="Proteomes" id="UP000759131"/>
    </source>
</evidence>
<evidence type="ECO:0000256" key="12">
    <source>
        <dbReference type="ARBA" id="ARBA00067399"/>
    </source>
</evidence>
<comment type="subcellular location">
    <subcellularLocation>
        <location evidence="1">Cytoplasm</location>
        <location evidence="1">Cytoskeleton</location>
    </subcellularLocation>
    <subcellularLocation>
        <location evidence="11">Synapse</location>
    </subcellularLocation>
</comment>
<evidence type="ECO:0000256" key="15">
    <source>
        <dbReference type="ARBA" id="ARBA00082439"/>
    </source>
</evidence>
<dbReference type="Pfam" id="PF07647">
    <property type="entry name" value="SAM_2"/>
    <property type="match status" value="1"/>
</dbReference>
<dbReference type="FunFam" id="1.10.150.50:FF:000008">
    <property type="entry name" value="Neurabin-1 isoform 1-like protein"/>
    <property type="match status" value="1"/>
</dbReference>
<feature type="compositionally biased region" description="Polar residues" evidence="17">
    <location>
        <begin position="1009"/>
        <end position="1019"/>
    </location>
</feature>
<dbReference type="AlphaFoldDB" id="A0A7R9PXE6"/>
<dbReference type="PANTHER" id="PTHR16154:SF6">
    <property type="entry name" value="SPINOPHILIN, ISOFORM J"/>
    <property type="match status" value="1"/>
</dbReference>